<keyword evidence="3" id="KW-1185">Reference proteome</keyword>
<keyword evidence="1" id="KW-0472">Membrane</keyword>
<sequence length="130" mass="14968">MKSFFIKVCVMTTIFFFGAIFGIVFINMQQGATPSLPVEVEETEEETYTSGVVDYDEPRILEEELIGQEDKSIEKRENVRLKQRYDKVDHNQNVFSQLGIKTADIVEQVFGSLFTLLDRNRSYTEEPPSS</sequence>
<organism evidence="2 3">
    <name type="scientific">Texcoconibacillus texcoconensis</name>
    <dbReference type="NCBI Taxonomy" id="1095777"/>
    <lineage>
        <taxon>Bacteria</taxon>
        <taxon>Bacillati</taxon>
        <taxon>Bacillota</taxon>
        <taxon>Bacilli</taxon>
        <taxon>Bacillales</taxon>
        <taxon>Bacillaceae</taxon>
        <taxon>Texcoconibacillus</taxon>
    </lineage>
</organism>
<evidence type="ECO:0000313" key="2">
    <source>
        <dbReference type="EMBL" id="MBB5173957.1"/>
    </source>
</evidence>
<keyword evidence="1" id="KW-1133">Transmembrane helix</keyword>
<evidence type="ECO:0000256" key="1">
    <source>
        <dbReference type="SAM" id="Phobius"/>
    </source>
</evidence>
<proteinExistence type="predicted"/>
<gene>
    <name evidence="2" type="ORF">HNQ41_002147</name>
</gene>
<name>A0A840QRP3_9BACI</name>
<keyword evidence="1" id="KW-0812">Transmembrane</keyword>
<comment type="caution">
    <text evidence="2">The sequence shown here is derived from an EMBL/GenBank/DDBJ whole genome shotgun (WGS) entry which is preliminary data.</text>
</comment>
<dbReference type="AlphaFoldDB" id="A0A840QRP3"/>
<dbReference type="RefSeq" id="WP_184664389.1">
    <property type="nucleotide sequence ID" value="NZ_JACHHB010000009.1"/>
</dbReference>
<feature type="transmembrane region" description="Helical" evidence="1">
    <location>
        <begin position="5"/>
        <end position="26"/>
    </location>
</feature>
<protein>
    <submittedName>
        <fullName evidence="2">Uncharacterized protein</fullName>
    </submittedName>
</protein>
<evidence type="ECO:0000313" key="3">
    <source>
        <dbReference type="Proteomes" id="UP000551878"/>
    </source>
</evidence>
<dbReference type="Proteomes" id="UP000551878">
    <property type="component" value="Unassembled WGS sequence"/>
</dbReference>
<accession>A0A840QRP3</accession>
<reference evidence="2 3" key="1">
    <citation type="submission" date="2020-08" db="EMBL/GenBank/DDBJ databases">
        <title>Genomic Encyclopedia of Type Strains, Phase IV (KMG-IV): sequencing the most valuable type-strain genomes for metagenomic binning, comparative biology and taxonomic classification.</title>
        <authorList>
            <person name="Goeker M."/>
        </authorList>
    </citation>
    <scope>NUCLEOTIDE SEQUENCE [LARGE SCALE GENOMIC DNA]</scope>
    <source>
        <strain evidence="2 3">DSM 24696</strain>
    </source>
</reference>
<dbReference type="EMBL" id="JACHHB010000009">
    <property type="protein sequence ID" value="MBB5173957.1"/>
    <property type="molecule type" value="Genomic_DNA"/>
</dbReference>